<comment type="similarity">
    <text evidence="1">Belongs to the oligoribonuclease family.</text>
</comment>
<dbReference type="GO" id="GO:0000175">
    <property type="term" value="F:3'-5'-RNA exonuclease activity"/>
    <property type="evidence" value="ECO:0007669"/>
    <property type="project" value="InterPro"/>
</dbReference>
<dbReference type="GO" id="GO:0003676">
    <property type="term" value="F:nucleic acid binding"/>
    <property type="evidence" value="ECO:0007669"/>
    <property type="project" value="InterPro"/>
</dbReference>
<name>A0A1V9XR63_9ACAR</name>
<feature type="domain" description="Exonuclease" evidence="5">
    <location>
        <begin position="85"/>
        <end position="220"/>
    </location>
</feature>
<gene>
    <name evidence="6" type="ORF">BIW11_08109</name>
</gene>
<dbReference type="SUPFAM" id="SSF53098">
    <property type="entry name" value="Ribonuclease H-like"/>
    <property type="match status" value="1"/>
</dbReference>
<accession>A0A1V9XR63</accession>
<organism evidence="6 7">
    <name type="scientific">Tropilaelaps mercedesae</name>
    <dbReference type="NCBI Taxonomy" id="418985"/>
    <lineage>
        <taxon>Eukaryota</taxon>
        <taxon>Metazoa</taxon>
        <taxon>Ecdysozoa</taxon>
        <taxon>Arthropoda</taxon>
        <taxon>Chelicerata</taxon>
        <taxon>Arachnida</taxon>
        <taxon>Acari</taxon>
        <taxon>Parasitiformes</taxon>
        <taxon>Mesostigmata</taxon>
        <taxon>Gamasina</taxon>
        <taxon>Dermanyssoidea</taxon>
        <taxon>Laelapidae</taxon>
        <taxon>Tropilaelaps</taxon>
    </lineage>
</organism>
<dbReference type="Gene3D" id="3.30.420.10">
    <property type="entry name" value="Ribonuclease H-like superfamily/Ribonuclease H"/>
    <property type="match status" value="1"/>
</dbReference>
<dbReference type="GO" id="GO:0005739">
    <property type="term" value="C:mitochondrion"/>
    <property type="evidence" value="ECO:0007669"/>
    <property type="project" value="TreeGrafter"/>
</dbReference>
<dbReference type="InterPro" id="IPR013520">
    <property type="entry name" value="Ribonucl_H"/>
</dbReference>
<dbReference type="Proteomes" id="UP000192247">
    <property type="component" value="Unassembled WGS sequence"/>
</dbReference>
<feature type="non-terminal residue" evidence="6">
    <location>
        <position position="220"/>
    </location>
</feature>
<dbReference type="SMART" id="SM00479">
    <property type="entry name" value="EXOIII"/>
    <property type="match status" value="1"/>
</dbReference>
<dbReference type="InterPro" id="IPR036397">
    <property type="entry name" value="RNaseH_sf"/>
</dbReference>
<dbReference type="STRING" id="418985.A0A1V9XR63"/>
<evidence type="ECO:0000256" key="4">
    <source>
        <dbReference type="ARBA" id="ARBA00022839"/>
    </source>
</evidence>
<dbReference type="FunCoup" id="A0A1V9XR63">
    <property type="interactions" value="1916"/>
</dbReference>
<dbReference type="PANTHER" id="PTHR11046:SF0">
    <property type="entry name" value="OLIGORIBONUCLEASE, MITOCHONDRIAL"/>
    <property type="match status" value="1"/>
</dbReference>
<keyword evidence="2" id="KW-0540">Nuclease</keyword>
<protein>
    <submittedName>
        <fullName evidence="6">Oligoribonuclease</fullName>
    </submittedName>
</protein>
<dbReference type="InterPro" id="IPR012337">
    <property type="entry name" value="RNaseH-like_sf"/>
</dbReference>
<sequence>MRSPLLQRVTTVLYLAWNRKFELVSARGGVCHRYLSWLNKNVCDRNCTVSSKCVTSSTRIRQLGTELIQQSVQNGLEMLTDFEARICWVDMEMTGLDPSKDTIMELSCVITDKHLNEVAKIEQIIIHQPEYVLNAMGDWCKEHHGASGLTEACLKSKISLKEAEDTFLEFLKKHTAFQKAPLAGNSVHADRQFIRQYMPKVYKYLHYRIIDVSTLSELCK</sequence>
<dbReference type="Pfam" id="PF00929">
    <property type="entry name" value="RNase_T"/>
    <property type="match status" value="1"/>
</dbReference>
<proteinExistence type="inferred from homology"/>
<evidence type="ECO:0000256" key="2">
    <source>
        <dbReference type="ARBA" id="ARBA00022722"/>
    </source>
</evidence>
<dbReference type="EMBL" id="MNPL01005593">
    <property type="protein sequence ID" value="OQR75923.1"/>
    <property type="molecule type" value="Genomic_DNA"/>
</dbReference>
<dbReference type="CDD" id="cd06135">
    <property type="entry name" value="Orn"/>
    <property type="match status" value="1"/>
</dbReference>
<keyword evidence="4" id="KW-0269">Exonuclease</keyword>
<dbReference type="OrthoDB" id="270189at2759"/>
<dbReference type="AlphaFoldDB" id="A0A1V9XR63"/>
<dbReference type="InterPro" id="IPR022894">
    <property type="entry name" value="Oligoribonuclease"/>
</dbReference>
<dbReference type="NCBIfam" id="NF003765">
    <property type="entry name" value="PRK05359.1"/>
    <property type="match status" value="1"/>
</dbReference>
<dbReference type="InParanoid" id="A0A1V9XR63"/>
<keyword evidence="7" id="KW-1185">Reference proteome</keyword>
<reference evidence="6 7" key="1">
    <citation type="journal article" date="2017" name="Gigascience">
        <title>Draft genome of the honey bee ectoparasitic mite, Tropilaelaps mercedesae, is shaped by the parasitic life history.</title>
        <authorList>
            <person name="Dong X."/>
            <person name="Armstrong S.D."/>
            <person name="Xia D."/>
            <person name="Makepeace B.L."/>
            <person name="Darby A.C."/>
            <person name="Kadowaki T."/>
        </authorList>
    </citation>
    <scope>NUCLEOTIDE SEQUENCE [LARGE SCALE GENOMIC DNA]</scope>
    <source>
        <strain evidence="6">Wuxi-XJTLU</strain>
    </source>
</reference>
<evidence type="ECO:0000256" key="3">
    <source>
        <dbReference type="ARBA" id="ARBA00022801"/>
    </source>
</evidence>
<evidence type="ECO:0000313" key="7">
    <source>
        <dbReference type="Proteomes" id="UP000192247"/>
    </source>
</evidence>
<keyword evidence="3" id="KW-0378">Hydrolase</keyword>
<evidence type="ECO:0000256" key="1">
    <source>
        <dbReference type="ARBA" id="ARBA00009921"/>
    </source>
</evidence>
<dbReference type="PANTHER" id="PTHR11046">
    <property type="entry name" value="OLIGORIBONUCLEASE, MITOCHONDRIAL"/>
    <property type="match status" value="1"/>
</dbReference>
<comment type="caution">
    <text evidence="6">The sequence shown here is derived from an EMBL/GenBank/DDBJ whole genome shotgun (WGS) entry which is preliminary data.</text>
</comment>
<evidence type="ECO:0000259" key="5">
    <source>
        <dbReference type="SMART" id="SM00479"/>
    </source>
</evidence>
<evidence type="ECO:0000313" key="6">
    <source>
        <dbReference type="EMBL" id="OQR75923.1"/>
    </source>
</evidence>